<accession>B3T1G9</accession>
<protein>
    <submittedName>
        <fullName evidence="1">Uncharacterized protein</fullName>
    </submittedName>
</protein>
<gene>
    <name evidence="1" type="ORF">ALOHA_HF4000009L19ctg2g3</name>
</gene>
<evidence type="ECO:0000313" key="1">
    <source>
        <dbReference type="EMBL" id="ABZ06428.1"/>
    </source>
</evidence>
<name>B3T1G9_9ZZZZ</name>
<dbReference type="AlphaFoldDB" id="B3T1G9"/>
<proteinExistence type="predicted"/>
<dbReference type="EMBL" id="EU016575">
    <property type="protein sequence ID" value="ABZ06428.1"/>
    <property type="molecule type" value="Genomic_DNA"/>
</dbReference>
<organism evidence="1">
    <name type="scientific">uncultured marine microorganism HF4000_009L19</name>
    <dbReference type="NCBI Taxonomy" id="455516"/>
    <lineage>
        <taxon>unclassified sequences</taxon>
        <taxon>environmental samples</taxon>
    </lineage>
</organism>
<sequence length="342" mass="37187">MTYRLLSFVMALVLVACLAPTGAAGQTTPGVTNATAPPRLADGRPDLQGVWDFRTITPLQRSRRLGDRAALTEEEAATAEARAAETQTALVESIGGKIGAYNAFWFDIGTNVVSSRQTSLIVDPPDGRLPALVEGAPRQVGSLTRDVPGERPVRYRSGGIGLDGPEDRALAERCLVGFNSGPPMMPSGYNNNMQLFQTPDHVVVVNEMVHDARIIPLDGRPHLDGIRQWMGDARGHWDGDTLVVESRNYTGKTSSFDPGATGSFGSGETLHLTERFTRVDEDTLLYEYTVNDPATFSRPFTVALPMRKLDMPVFEYACHEGNYGLLNILRGARADEAAQEQP</sequence>
<reference evidence="1" key="1">
    <citation type="journal article" date="2008" name="ISME J.">
        <title>Genomic patterns of recombination, clonal divergence and environment in marine microbial populations.</title>
        <authorList>
            <person name="Konstantinidis K.T."/>
            <person name="Delong E.F."/>
        </authorList>
    </citation>
    <scope>NUCLEOTIDE SEQUENCE</scope>
</reference>
<dbReference type="PROSITE" id="PS51257">
    <property type="entry name" value="PROKAR_LIPOPROTEIN"/>
    <property type="match status" value="1"/>
</dbReference>